<organism evidence="2 3">
    <name type="scientific">Rugamonas aquatica</name>
    <dbReference type="NCBI Taxonomy" id="2743357"/>
    <lineage>
        <taxon>Bacteria</taxon>
        <taxon>Pseudomonadati</taxon>
        <taxon>Pseudomonadota</taxon>
        <taxon>Betaproteobacteria</taxon>
        <taxon>Burkholderiales</taxon>
        <taxon>Oxalobacteraceae</taxon>
        <taxon>Telluria group</taxon>
        <taxon>Rugamonas</taxon>
    </lineage>
</organism>
<name>A0A6A7N763_9BURK</name>
<proteinExistence type="predicted"/>
<feature type="compositionally biased region" description="Polar residues" evidence="1">
    <location>
        <begin position="1"/>
        <end position="15"/>
    </location>
</feature>
<dbReference type="AlphaFoldDB" id="A0A6A7N763"/>
<reference evidence="2 3" key="1">
    <citation type="submission" date="2019-10" db="EMBL/GenBank/DDBJ databases">
        <title>Two novel species isolated from a subtropical stream in China.</title>
        <authorList>
            <person name="Lu H."/>
        </authorList>
    </citation>
    <scope>NUCLEOTIDE SEQUENCE [LARGE SCALE GENOMIC DNA]</scope>
    <source>
        <strain evidence="2 3">FT29W</strain>
    </source>
</reference>
<protein>
    <submittedName>
        <fullName evidence="2">Uncharacterized protein</fullName>
    </submittedName>
</protein>
<keyword evidence="3" id="KW-1185">Reference proteome</keyword>
<dbReference type="Proteomes" id="UP000440498">
    <property type="component" value="Unassembled WGS sequence"/>
</dbReference>
<comment type="caution">
    <text evidence="2">The sequence shown here is derived from an EMBL/GenBank/DDBJ whole genome shotgun (WGS) entry which is preliminary data.</text>
</comment>
<accession>A0A6A7N763</accession>
<gene>
    <name evidence="2" type="ORF">GEV02_21015</name>
</gene>
<dbReference type="EMBL" id="WHUG01000009">
    <property type="protein sequence ID" value="MQA40637.1"/>
    <property type="molecule type" value="Genomic_DNA"/>
</dbReference>
<evidence type="ECO:0000313" key="3">
    <source>
        <dbReference type="Proteomes" id="UP000440498"/>
    </source>
</evidence>
<dbReference type="RefSeq" id="WP_152839934.1">
    <property type="nucleotide sequence ID" value="NZ_WHUG01000009.1"/>
</dbReference>
<evidence type="ECO:0000256" key="1">
    <source>
        <dbReference type="SAM" id="MobiDB-lite"/>
    </source>
</evidence>
<feature type="region of interest" description="Disordered" evidence="1">
    <location>
        <begin position="1"/>
        <end position="25"/>
    </location>
</feature>
<sequence length="112" mass="12501">MLNLNRSGSAATQNTGRERSGRHASGGLRRVRALADLDYLLKEAELLTGRPGREFQVGYGRKRAYRIAFNPHGYDVLLCDAQDQAATTLLVEREQIEVSLRDGVVYARALRL</sequence>
<evidence type="ECO:0000313" key="2">
    <source>
        <dbReference type="EMBL" id="MQA40637.1"/>
    </source>
</evidence>